<evidence type="ECO:0000256" key="2">
    <source>
        <dbReference type="ARBA" id="ARBA00005441"/>
    </source>
</evidence>
<evidence type="ECO:0000256" key="5">
    <source>
        <dbReference type="ARBA" id="ARBA00022919"/>
    </source>
</evidence>
<name>A0A9N9TPA5_PHYSR</name>
<feature type="transmembrane region" description="Helical" evidence="9">
    <location>
        <begin position="197"/>
        <end position="217"/>
    </location>
</feature>
<feature type="domain" description="Sphingomyelin synthase-like" evidence="10">
    <location>
        <begin position="339"/>
        <end position="411"/>
    </location>
</feature>
<dbReference type="InterPro" id="IPR025749">
    <property type="entry name" value="Sphingomyelin_synth-like_dom"/>
</dbReference>
<gene>
    <name evidence="11" type="ORF">PHYEVI_LOCUS6505</name>
</gene>
<evidence type="ECO:0000256" key="6">
    <source>
        <dbReference type="ARBA" id="ARBA00022989"/>
    </source>
</evidence>
<dbReference type="OrthoDB" id="422827at2759"/>
<organism evidence="11 12">
    <name type="scientific">Phyllotreta striolata</name>
    <name type="common">Striped flea beetle</name>
    <name type="synonym">Crioceris striolata</name>
    <dbReference type="NCBI Taxonomy" id="444603"/>
    <lineage>
        <taxon>Eukaryota</taxon>
        <taxon>Metazoa</taxon>
        <taxon>Ecdysozoa</taxon>
        <taxon>Arthropoda</taxon>
        <taxon>Hexapoda</taxon>
        <taxon>Insecta</taxon>
        <taxon>Pterygota</taxon>
        <taxon>Neoptera</taxon>
        <taxon>Endopterygota</taxon>
        <taxon>Coleoptera</taxon>
        <taxon>Polyphaga</taxon>
        <taxon>Cucujiformia</taxon>
        <taxon>Chrysomeloidea</taxon>
        <taxon>Chrysomelidae</taxon>
        <taxon>Galerucinae</taxon>
        <taxon>Alticini</taxon>
        <taxon>Phyllotreta</taxon>
    </lineage>
</organism>
<sequence length="468" mass="53835">GCKRDDEAEGNSCGAQQTTRPYKNVLDAQRCGLPWTTISSEQFVYSYPQSQFRLLAGLEIIKAEDGTRMILEPKFVDYGSIHPTSTDVSHQIQQHNAHGVLNPRTSTLLPIDDEPANTSHESKMTQGDLYQRQPLLPNPNKGDKWGHAAHSTSANEYYEEEEDIVPKSNDRNGHISIDLPPPVREEPRFPQERCKTLLAAIIMFFSFVLTLTSLSLVHERVPDKEVYGPLPDVFLDNVPAYDWALDVSEYVIIFCVNTSMIAMIFHKHRFIVFRRIFLLMSLLYLYRAITMYVTVLPMSNVHYACSPKSNETSPLMIVKRVVKLMSGMGLSVNGQHVYCGDFIFSGHTVILTFTYLLISEYTPKKLYLIHWLYWILSCLGVIMLELSHGHYSIDVIIAYFVTTRTFWTYHTLANNSSLKQHSPNNLLGREWWFSLFLYFEGNVGGPLPRQFNWPFPWPRRWHLKSRAS</sequence>
<proteinExistence type="inferred from homology"/>
<keyword evidence="6 9" id="KW-1133">Transmembrane helix</keyword>
<evidence type="ECO:0000256" key="3">
    <source>
        <dbReference type="ARBA" id="ARBA00022679"/>
    </source>
</evidence>
<keyword evidence="12" id="KW-1185">Reference proteome</keyword>
<keyword evidence="8 9" id="KW-0472">Membrane</keyword>
<accession>A0A9N9TPA5</accession>
<evidence type="ECO:0000259" key="10">
    <source>
        <dbReference type="Pfam" id="PF14360"/>
    </source>
</evidence>
<comment type="subcellular location">
    <subcellularLocation>
        <location evidence="1">Membrane</location>
        <topology evidence="1">Multi-pass membrane protein</topology>
    </subcellularLocation>
</comment>
<feature type="transmembrane region" description="Helical" evidence="9">
    <location>
        <begin position="335"/>
        <end position="358"/>
    </location>
</feature>
<dbReference type="EMBL" id="OU900096">
    <property type="protein sequence ID" value="CAG9860148.1"/>
    <property type="molecule type" value="Genomic_DNA"/>
</dbReference>
<evidence type="ECO:0000256" key="9">
    <source>
        <dbReference type="SAM" id="Phobius"/>
    </source>
</evidence>
<evidence type="ECO:0000256" key="8">
    <source>
        <dbReference type="ARBA" id="ARBA00023136"/>
    </source>
</evidence>
<dbReference type="GO" id="GO:0005886">
    <property type="term" value="C:plasma membrane"/>
    <property type="evidence" value="ECO:0007669"/>
    <property type="project" value="TreeGrafter"/>
</dbReference>
<evidence type="ECO:0000313" key="11">
    <source>
        <dbReference type="EMBL" id="CAG9860148.1"/>
    </source>
</evidence>
<dbReference type="GO" id="GO:0033188">
    <property type="term" value="F:sphingomyelin synthase activity"/>
    <property type="evidence" value="ECO:0007669"/>
    <property type="project" value="TreeGrafter"/>
</dbReference>
<dbReference type="GO" id="GO:0000139">
    <property type="term" value="C:Golgi membrane"/>
    <property type="evidence" value="ECO:0007669"/>
    <property type="project" value="TreeGrafter"/>
</dbReference>
<keyword evidence="4 9" id="KW-0812">Transmembrane</keyword>
<dbReference type="GO" id="GO:0046513">
    <property type="term" value="P:ceramide biosynthetic process"/>
    <property type="evidence" value="ECO:0007669"/>
    <property type="project" value="TreeGrafter"/>
</dbReference>
<evidence type="ECO:0000256" key="4">
    <source>
        <dbReference type="ARBA" id="ARBA00022692"/>
    </source>
</evidence>
<feature type="transmembrane region" description="Helical" evidence="9">
    <location>
        <begin position="277"/>
        <end position="298"/>
    </location>
</feature>
<dbReference type="PANTHER" id="PTHR21290:SF27">
    <property type="entry name" value="PHOSPHATIDYLCHOLINE:CERAMIDE CHOLINEPHOSPHOTRANSFERASE 1"/>
    <property type="match status" value="1"/>
</dbReference>
<evidence type="ECO:0000256" key="7">
    <source>
        <dbReference type="ARBA" id="ARBA00023098"/>
    </source>
</evidence>
<feature type="non-terminal residue" evidence="11">
    <location>
        <position position="1"/>
    </location>
</feature>
<comment type="similarity">
    <text evidence="2">Belongs to the sphingomyelin synthase family.</text>
</comment>
<feature type="transmembrane region" description="Helical" evidence="9">
    <location>
        <begin position="247"/>
        <end position="265"/>
    </location>
</feature>
<dbReference type="GO" id="GO:0006686">
    <property type="term" value="P:sphingomyelin biosynthetic process"/>
    <property type="evidence" value="ECO:0007669"/>
    <property type="project" value="TreeGrafter"/>
</dbReference>
<feature type="transmembrane region" description="Helical" evidence="9">
    <location>
        <begin position="365"/>
        <end position="384"/>
    </location>
</feature>
<dbReference type="GO" id="GO:0047493">
    <property type="term" value="F:ceramide cholinephosphotransferase activity"/>
    <property type="evidence" value="ECO:0007669"/>
    <property type="project" value="TreeGrafter"/>
</dbReference>
<dbReference type="AlphaFoldDB" id="A0A9N9TPA5"/>
<keyword evidence="3" id="KW-0808">Transferase</keyword>
<dbReference type="InterPro" id="IPR045221">
    <property type="entry name" value="Sphingomyelin_synth-like"/>
</dbReference>
<keyword evidence="7" id="KW-0443">Lipid metabolism</keyword>
<keyword evidence="5" id="KW-0746">Sphingolipid metabolism</keyword>
<evidence type="ECO:0000256" key="1">
    <source>
        <dbReference type="ARBA" id="ARBA00004141"/>
    </source>
</evidence>
<dbReference type="Proteomes" id="UP001153712">
    <property type="component" value="Chromosome 3"/>
</dbReference>
<dbReference type="GO" id="GO:0005789">
    <property type="term" value="C:endoplasmic reticulum membrane"/>
    <property type="evidence" value="ECO:0007669"/>
    <property type="project" value="TreeGrafter"/>
</dbReference>
<dbReference type="PANTHER" id="PTHR21290">
    <property type="entry name" value="SPHINGOMYELIN SYNTHETASE"/>
    <property type="match status" value="1"/>
</dbReference>
<reference evidence="11" key="1">
    <citation type="submission" date="2022-01" db="EMBL/GenBank/DDBJ databases">
        <authorList>
            <person name="King R."/>
        </authorList>
    </citation>
    <scope>NUCLEOTIDE SEQUENCE</scope>
</reference>
<protein>
    <recommendedName>
        <fullName evidence="10">Sphingomyelin synthase-like domain-containing protein</fullName>
    </recommendedName>
</protein>
<dbReference type="Pfam" id="PF14360">
    <property type="entry name" value="PAP2_C"/>
    <property type="match status" value="1"/>
</dbReference>
<evidence type="ECO:0000313" key="12">
    <source>
        <dbReference type="Proteomes" id="UP001153712"/>
    </source>
</evidence>